<keyword evidence="8 12" id="KW-0457">Lysine biosynthesis</keyword>
<evidence type="ECO:0000256" key="10">
    <source>
        <dbReference type="ARBA" id="ARBA00023270"/>
    </source>
</evidence>
<proteinExistence type="inferred from homology"/>
<evidence type="ECO:0000256" key="13">
    <source>
        <dbReference type="PIRNR" id="PIRNR001365"/>
    </source>
</evidence>
<keyword evidence="7 12" id="KW-0220">Diaminopimelate biosynthesis</keyword>
<protein>
    <recommendedName>
        <fullName evidence="4 12">4-hydroxy-tetrahydrodipicolinate synthase</fullName>
        <shortName evidence="12">HTPA synthase</shortName>
        <ecNumber evidence="4 12">4.3.3.7</ecNumber>
    </recommendedName>
</protein>
<sequence>MSTIFGKLLTAMVTPFDKDNNIDWEKVKELANYLVNNGSDSIVVCGTTGESPTLSHDEKLEMFRIVVETVGGRAQVVAGTGSNNTADTVKLSLEAKNMGVDGIMLVVPYYNKPSQDALYQHFSHIAQKADLPILLYNVPSRTGINMLPDTVARLALLNNIVAVKEAAGDMDQVSELKVKLPENFAVYSGDDSITLPMLALGCQGVVSVASHLVGNDIKEMIDAFDQGDNFRANQIHSNLFPLFKALFITSNPVPLKAALKLKGINVGALRPPLIEATASELGVVKETMKKIGLLD</sequence>
<evidence type="ECO:0000256" key="5">
    <source>
        <dbReference type="ARBA" id="ARBA00022490"/>
    </source>
</evidence>
<keyword evidence="9 12" id="KW-0456">Lyase</keyword>
<dbReference type="PANTHER" id="PTHR12128">
    <property type="entry name" value="DIHYDRODIPICOLINATE SYNTHASE"/>
    <property type="match status" value="1"/>
</dbReference>
<dbReference type="Proteomes" id="UP001329915">
    <property type="component" value="Chromosome"/>
</dbReference>
<evidence type="ECO:0000256" key="7">
    <source>
        <dbReference type="ARBA" id="ARBA00022915"/>
    </source>
</evidence>
<keyword evidence="17" id="KW-1185">Reference proteome</keyword>
<dbReference type="PIRSF" id="PIRSF001365">
    <property type="entry name" value="DHDPS"/>
    <property type="match status" value="1"/>
</dbReference>
<comment type="function">
    <text evidence="1 12">Catalyzes the condensation of (S)-aspartate-beta-semialdehyde [(S)-ASA] and pyruvate to 4-hydroxy-tetrahydrodipicolinate (HTPA).</text>
</comment>
<dbReference type="GO" id="GO:0008840">
    <property type="term" value="F:4-hydroxy-tetrahydrodipicolinate synthase activity"/>
    <property type="evidence" value="ECO:0007669"/>
    <property type="project" value="UniProtKB-UniRule"/>
</dbReference>
<dbReference type="KEGG" id="dbc:MFMK1_002155"/>
<dbReference type="PANTHER" id="PTHR12128:SF66">
    <property type="entry name" value="4-HYDROXY-2-OXOGLUTARATE ALDOLASE, MITOCHONDRIAL"/>
    <property type="match status" value="1"/>
</dbReference>
<dbReference type="InterPro" id="IPR013785">
    <property type="entry name" value="Aldolase_TIM"/>
</dbReference>
<evidence type="ECO:0000256" key="11">
    <source>
        <dbReference type="ARBA" id="ARBA00047836"/>
    </source>
</evidence>
<dbReference type="InterPro" id="IPR020624">
    <property type="entry name" value="Schiff_base-form_aldolases_CS"/>
</dbReference>
<evidence type="ECO:0000256" key="6">
    <source>
        <dbReference type="ARBA" id="ARBA00022605"/>
    </source>
</evidence>
<dbReference type="InterPro" id="IPR020625">
    <property type="entry name" value="Schiff_base-form_aldolases_AS"/>
</dbReference>
<evidence type="ECO:0000256" key="2">
    <source>
        <dbReference type="ARBA" id="ARBA00005120"/>
    </source>
</evidence>
<feature type="active site" description="Schiff-base intermediate with substrate" evidence="12 14">
    <location>
        <position position="164"/>
    </location>
</feature>
<dbReference type="SMART" id="SM01130">
    <property type="entry name" value="DHDPS"/>
    <property type="match status" value="1"/>
</dbReference>
<dbReference type="NCBIfam" id="TIGR00674">
    <property type="entry name" value="dapA"/>
    <property type="match status" value="1"/>
</dbReference>
<feature type="site" description="Part of a proton relay during catalysis" evidence="12">
    <location>
        <position position="47"/>
    </location>
</feature>
<dbReference type="AlphaFoldDB" id="A0AAU0UQ45"/>
<dbReference type="CDD" id="cd00950">
    <property type="entry name" value="DHDPS"/>
    <property type="match status" value="1"/>
</dbReference>
<evidence type="ECO:0000256" key="4">
    <source>
        <dbReference type="ARBA" id="ARBA00012086"/>
    </source>
</evidence>
<evidence type="ECO:0000256" key="12">
    <source>
        <dbReference type="HAMAP-Rule" id="MF_00418"/>
    </source>
</evidence>
<reference evidence="16 17" key="1">
    <citation type="submission" date="2023-04" db="EMBL/GenBank/DDBJ databases">
        <authorList>
            <person name="Hsu D."/>
        </authorList>
    </citation>
    <scope>NUCLEOTIDE SEQUENCE [LARGE SCALE GENOMIC DNA]</scope>
    <source>
        <strain evidence="16 17">MK1</strain>
    </source>
</reference>
<comment type="pathway">
    <text evidence="2 12">Amino-acid biosynthesis; L-lysine biosynthesis via DAP pathway; (S)-tetrahydrodipicolinate from L-aspartate: step 3/4.</text>
</comment>
<evidence type="ECO:0000256" key="14">
    <source>
        <dbReference type="PIRSR" id="PIRSR001365-1"/>
    </source>
</evidence>
<dbReference type="PROSITE" id="PS00665">
    <property type="entry name" value="DHDPS_1"/>
    <property type="match status" value="1"/>
</dbReference>
<organism evidence="16 17">
    <name type="scientific">Metallumcola ferriviriculae</name>
    <dbReference type="NCBI Taxonomy" id="3039180"/>
    <lineage>
        <taxon>Bacteria</taxon>
        <taxon>Bacillati</taxon>
        <taxon>Bacillota</taxon>
        <taxon>Clostridia</taxon>
        <taxon>Neomoorellales</taxon>
        <taxon>Desulfitibacteraceae</taxon>
        <taxon>Metallumcola</taxon>
    </lineage>
</organism>
<evidence type="ECO:0000256" key="1">
    <source>
        <dbReference type="ARBA" id="ARBA00003294"/>
    </source>
</evidence>
<dbReference type="HAMAP" id="MF_00418">
    <property type="entry name" value="DapA"/>
    <property type="match status" value="1"/>
</dbReference>
<comment type="subcellular location">
    <subcellularLocation>
        <location evidence="12">Cytoplasm</location>
    </subcellularLocation>
</comment>
<dbReference type="EMBL" id="CP121694">
    <property type="protein sequence ID" value="WRO22326.1"/>
    <property type="molecule type" value="Genomic_DNA"/>
</dbReference>
<keyword evidence="5 12" id="KW-0963">Cytoplasm</keyword>
<dbReference type="PRINTS" id="PR00146">
    <property type="entry name" value="DHPICSNTHASE"/>
</dbReference>
<comment type="caution">
    <text evidence="12">Was originally thought to be a dihydrodipicolinate synthase (DHDPS), catalyzing the condensation of (S)-aspartate-beta-semialdehyde [(S)-ASA] and pyruvate to dihydrodipicolinate (DHDP). However, it was shown in E.coli that the product of the enzymatic reaction is not dihydrodipicolinate but in fact (4S)-4-hydroxy-2,3,4,5-tetrahydro-(2S)-dipicolinic acid (HTPA), and that the consecutive dehydration reaction leading to DHDP is not spontaneous but catalyzed by DapB.</text>
</comment>
<dbReference type="InterPro" id="IPR005263">
    <property type="entry name" value="DapA"/>
</dbReference>
<keyword evidence="6 12" id="KW-0028">Amino-acid biosynthesis</keyword>
<dbReference type="GO" id="GO:0019877">
    <property type="term" value="P:diaminopimelate biosynthetic process"/>
    <property type="evidence" value="ECO:0007669"/>
    <property type="project" value="UniProtKB-UniRule"/>
</dbReference>
<comment type="catalytic activity">
    <reaction evidence="11 12">
        <text>L-aspartate 4-semialdehyde + pyruvate = (2S,4S)-4-hydroxy-2,3,4,5-tetrahydrodipicolinate + H2O + H(+)</text>
        <dbReference type="Rhea" id="RHEA:34171"/>
        <dbReference type="ChEBI" id="CHEBI:15361"/>
        <dbReference type="ChEBI" id="CHEBI:15377"/>
        <dbReference type="ChEBI" id="CHEBI:15378"/>
        <dbReference type="ChEBI" id="CHEBI:67139"/>
        <dbReference type="ChEBI" id="CHEBI:537519"/>
        <dbReference type="EC" id="4.3.3.7"/>
    </reaction>
</comment>
<feature type="site" description="Part of a proton relay during catalysis" evidence="12">
    <location>
        <position position="110"/>
    </location>
</feature>
<keyword evidence="10 12" id="KW-0704">Schiff base</keyword>
<dbReference type="GO" id="GO:0009089">
    <property type="term" value="P:lysine biosynthetic process via diaminopimelate"/>
    <property type="evidence" value="ECO:0007669"/>
    <property type="project" value="UniProtKB-UniRule"/>
</dbReference>
<dbReference type="PROSITE" id="PS00666">
    <property type="entry name" value="DHDPS_2"/>
    <property type="match status" value="1"/>
</dbReference>
<evidence type="ECO:0000256" key="9">
    <source>
        <dbReference type="ARBA" id="ARBA00023239"/>
    </source>
</evidence>
<accession>A0AAU0UQ45</accession>
<comment type="subunit">
    <text evidence="12">Homotetramer; dimer of dimers.</text>
</comment>
<dbReference type="InterPro" id="IPR002220">
    <property type="entry name" value="DapA-like"/>
</dbReference>
<evidence type="ECO:0000313" key="16">
    <source>
        <dbReference type="EMBL" id="WRO22326.1"/>
    </source>
</evidence>
<dbReference type="SUPFAM" id="SSF51569">
    <property type="entry name" value="Aldolase"/>
    <property type="match status" value="1"/>
</dbReference>
<feature type="binding site" evidence="12 15">
    <location>
        <position position="206"/>
    </location>
    <ligand>
        <name>pyruvate</name>
        <dbReference type="ChEBI" id="CHEBI:15361"/>
    </ligand>
</feature>
<evidence type="ECO:0000256" key="15">
    <source>
        <dbReference type="PIRSR" id="PIRSR001365-2"/>
    </source>
</evidence>
<name>A0AAU0UQ45_9FIRM</name>
<evidence type="ECO:0000256" key="8">
    <source>
        <dbReference type="ARBA" id="ARBA00023154"/>
    </source>
</evidence>
<dbReference type="RefSeq" id="WP_366921740.1">
    <property type="nucleotide sequence ID" value="NZ_CP121694.1"/>
</dbReference>
<feature type="binding site" evidence="12 15">
    <location>
        <position position="48"/>
    </location>
    <ligand>
        <name>pyruvate</name>
        <dbReference type="ChEBI" id="CHEBI:15361"/>
    </ligand>
</feature>
<dbReference type="Pfam" id="PF00701">
    <property type="entry name" value="DHDPS"/>
    <property type="match status" value="1"/>
</dbReference>
<feature type="active site" description="Proton donor/acceptor" evidence="12 14">
    <location>
        <position position="136"/>
    </location>
</feature>
<dbReference type="Gene3D" id="3.20.20.70">
    <property type="entry name" value="Aldolase class I"/>
    <property type="match status" value="1"/>
</dbReference>
<evidence type="ECO:0000313" key="17">
    <source>
        <dbReference type="Proteomes" id="UP001329915"/>
    </source>
</evidence>
<dbReference type="EC" id="4.3.3.7" evidence="4 12"/>
<dbReference type="GO" id="GO:0005829">
    <property type="term" value="C:cytosol"/>
    <property type="evidence" value="ECO:0007669"/>
    <property type="project" value="TreeGrafter"/>
</dbReference>
<comment type="similarity">
    <text evidence="3 12 13">Belongs to the DapA family.</text>
</comment>
<evidence type="ECO:0000256" key="3">
    <source>
        <dbReference type="ARBA" id="ARBA00007592"/>
    </source>
</evidence>
<gene>
    <name evidence="12 16" type="primary">dapA</name>
    <name evidence="16" type="ORF">MFMK1_002155</name>
</gene>